<gene>
    <name evidence="3" type="ORF">LOTGIDRAFT_155972</name>
</gene>
<dbReference type="RefSeq" id="XP_009044260.1">
    <property type="nucleotide sequence ID" value="XM_009046012.1"/>
</dbReference>
<name>V4BB34_LOTGI</name>
<accession>V4BB34</accession>
<dbReference type="CTD" id="20236898"/>
<feature type="compositionally biased region" description="Polar residues" evidence="1">
    <location>
        <begin position="361"/>
        <end position="373"/>
    </location>
</feature>
<feature type="compositionally biased region" description="Polar residues" evidence="1">
    <location>
        <begin position="408"/>
        <end position="423"/>
    </location>
</feature>
<sequence length="992" mass="111818">MDSTSGNGTGWANWGHNDPDSDSSVEEDGTEDSSDIFHSAKSNISSTKSASKETVGSEYETLWRNLEKTKISDSNDDDKRTGPPWELFERSDILTNIQHRASSQLPLWTDTATAVNLPSKTPEVNKIFAKPVESTEFDTMDMEKTIGIGPKNREGTAYRAKIQESIAPDTLESSFDFSLRQSRPSRPSSKPSSPREIIANRFKEQFGDLNTTVPEVAACDLILDPRNTQWITKDEENIDEQVKGVKVPTGGEDDLTDSLSIPSLGSSGKGQARYLEATKSKNRERITSVVNPTFLTQNSKTESRGHQCSNKQQLSNAEFKSINGLHKNADTGAFSLDSWESSVTDPPGAGPQKKSGGSKVIRSSDSWESSVKDTSGAAVQKKSGSSKCMREVPFSKDFGESPVRHSYGSLQTKSGNSNSASEVTKSLDISVPNHNRNNLKTVPREQLGSHKISSEHQEILDLVSSQELQGISDRSIQFDLQNHPALSSLTGDVPTRLSVYKDGDGYSSSVREALEMSKIPNAKTEQLQQEDRVEIYSIHSDNSYARSIDSRSSDAVNCVVPYDNGIMAIPKSQQTNVNIQKVTNFTHQQLITDDGTELLLRHTEDVMEDVKSYFDISETKAWQSVLNTDKIAFVVGFSEYFKKSIILKFYEKYRSRVDVFRLNGPEDWKICYKRSEPFAIFIEDAFGPLGTEFNSISHLIKDLSTLRNLEAALFTMNRLSFEQTKQSLKKCMKRELSDYVVHLEKEDILSEDDKRVILKKSFELVKVDGRSLKKTNNDGTICFENFIDDILGMAENPIFLDTCEEFVIYSRHDENVLQFFSLPLDCLVDDFKYLKEKWPDGYNMLRLVAFHELTKYLSKNIDGNLLQILDQLVGSYLKIQNKVSALKFAFQHRMMQYAVLCTETDKAFLINHCPIGFLVDVVAKMTNMRKTSFENENCSIVKRFIQEIVKGKHVATVVIHEIWDSKEFMEDFKQKLKTELFSTNHQNCWSGF</sequence>
<feature type="region of interest" description="Disordered" evidence="1">
    <location>
        <begin position="337"/>
        <end position="423"/>
    </location>
</feature>
<dbReference type="EMBL" id="KB199651">
    <property type="protein sequence ID" value="ESP04751.1"/>
    <property type="molecule type" value="Genomic_DNA"/>
</dbReference>
<organism evidence="3 4">
    <name type="scientific">Lottia gigantea</name>
    <name type="common">Giant owl limpet</name>
    <dbReference type="NCBI Taxonomy" id="225164"/>
    <lineage>
        <taxon>Eukaryota</taxon>
        <taxon>Metazoa</taxon>
        <taxon>Spiralia</taxon>
        <taxon>Lophotrochozoa</taxon>
        <taxon>Mollusca</taxon>
        <taxon>Gastropoda</taxon>
        <taxon>Patellogastropoda</taxon>
        <taxon>Lottioidea</taxon>
        <taxon>Lottiidae</taxon>
        <taxon>Lottia</taxon>
    </lineage>
</organism>
<feature type="domain" description="Novel STAND NTPase 3" evidence="2">
    <location>
        <begin position="613"/>
        <end position="761"/>
    </location>
</feature>
<feature type="region of interest" description="Disordered" evidence="1">
    <location>
        <begin position="246"/>
        <end position="272"/>
    </location>
</feature>
<evidence type="ECO:0000259" key="2">
    <source>
        <dbReference type="Pfam" id="PF20720"/>
    </source>
</evidence>
<feature type="compositionally biased region" description="Basic and acidic residues" evidence="1">
    <location>
        <begin position="388"/>
        <end position="403"/>
    </location>
</feature>
<dbReference type="GeneID" id="20236898"/>
<feature type="compositionally biased region" description="Polar residues" evidence="1">
    <location>
        <begin position="40"/>
        <end position="54"/>
    </location>
</feature>
<protein>
    <recommendedName>
        <fullName evidence="2">Novel STAND NTPase 3 domain-containing protein</fullName>
    </recommendedName>
</protein>
<evidence type="ECO:0000256" key="1">
    <source>
        <dbReference type="SAM" id="MobiDB-lite"/>
    </source>
</evidence>
<dbReference type="HOGENOM" id="CLU_301333_0_0_1"/>
<dbReference type="InterPro" id="IPR049050">
    <property type="entry name" value="nSTAND3"/>
</dbReference>
<dbReference type="AlphaFoldDB" id="V4BB34"/>
<dbReference type="KEGG" id="lgi:LOTGIDRAFT_155972"/>
<dbReference type="Pfam" id="PF20720">
    <property type="entry name" value="nSTAND3"/>
    <property type="match status" value="1"/>
</dbReference>
<evidence type="ECO:0000313" key="4">
    <source>
        <dbReference type="Proteomes" id="UP000030746"/>
    </source>
</evidence>
<evidence type="ECO:0000313" key="3">
    <source>
        <dbReference type="EMBL" id="ESP04751.1"/>
    </source>
</evidence>
<feature type="region of interest" description="Disordered" evidence="1">
    <location>
        <begin position="1"/>
        <end position="58"/>
    </location>
</feature>
<dbReference type="Proteomes" id="UP000030746">
    <property type="component" value="Unassembled WGS sequence"/>
</dbReference>
<proteinExistence type="predicted"/>
<keyword evidence="4" id="KW-1185">Reference proteome</keyword>
<feature type="compositionally biased region" description="Acidic residues" evidence="1">
    <location>
        <begin position="20"/>
        <end position="34"/>
    </location>
</feature>
<reference evidence="3 4" key="1">
    <citation type="journal article" date="2013" name="Nature">
        <title>Insights into bilaterian evolution from three spiralian genomes.</title>
        <authorList>
            <person name="Simakov O."/>
            <person name="Marletaz F."/>
            <person name="Cho S.J."/>
            <person name="Edsinger-Gonzales E."/>
            <person name="Havlak P."/>
            <person name="Hellsten U."/>
            <person name="Kuo D.H."/>
            <person name="Larsson T."/>
            <person name="Lv J."/>
            <person name="Arendt D."/>
            <person name="Savage R."/>
            <person name="Osoegawa K."/>
            <person name="de Jong P."/>
            <person name="Grimwood J."/>
            <person name="Chapman J.A."/>
            <person name="Shapiro H."/>
            <person name="Aerts A."/>
            <person name="Otillar R.P."/>
            <person name="Terry A.Y."/>
            <person name="Boore J.L."/>
            <person name="Grigoriev I.V."/>
            <person name="Lindberg D.R."/>
            <person name="Seaver E.C."/>
            <person name="Weisblat D.A."/>
            <person name="Putnam N.H."/>
            <person name="Rokhsar D.S."/>
        </authorList>
    </citation>
    <scope>NUCLEOTIDE SEQUENCE [LARGE SCALE GENOMIC DNA]</scope>
</reference>
<feature type="compositionally biased region" description="Polar residues" evidence="1">
    <location>
        <begin position="257"/>
        <end position="266"/>
    </location>
</feature>